<dbReference type="InterPro" id="IPR007863">
    <property type="entry name" value="Peptidase_M16_C"/>
</dbReference>
<dbReference type="GO" id="GO:0046872">
    <property type="term" value="F:metal ion binding"/>
    <property type="evidence" value="ECO:0007669"/>
    <property type="project" value="InterPro"/>
</dbReference>
<dbReference type="eggNOG" id="COG0612">
    <property type="taxonomic scope" value="Bacteria"/>
</dbReference>
<dbReference type="EMBL" id="AWXU01000040">
    <property type="protein sequence ID" value="KFN49188.1"/>
    <property type="molecule type" value="Genomic_DNA"/>
</dbReference>
<feature type="signal peptide" evidence="2">
    <location>
        <begin position="1"/>
        <end position="16"/>
    </location>
</feature>
<feature type="domain" description="Peptidase M16 N-terminal" evidence="3">
    <location>
        <begin position="68"/>
        <end position="201"/>
    </location>
</feature>
<evidence type="ECO:0000259" key="4">
    <source>
        <dbReference type="Pfam" id="PF05193"/>
    </source>
</evidence>
<feature type="domain" description="Peptidase M16 C-terminal" evidence="4">
    <location>
        <begin position="212"/>
        <end position="389"/>
    </location>
</feature>
<evidence type="ECO:0000313" key="6">
    <source>
        <dbReference type="Proteomes" id="UP000029391"/>
    </source>
</evidence>
<evidence type="ECO:0000313" key="5">
    <source>
        <dbReference type="EMBL" id="KFN49188.1"/>
    </source>
</evidence>
<protein>
    <recommendedName>
        <fullName evidence="7">Insulinase family protein</fullName>
    </recommendedName>
</protein>
<dbReference type="PANTHER" id="PTHR11851:SF49">
    <property type="entry name" value="MITOCHONDRIAL-PROCESSING PEPTIDASE SUBUNIT ALPHA"/>
    <property type="match status" value="1"/>
</dbReference>
<dbReference type="PANTHER" id="PTHR11851">
    <property type="entry name" value="METALLOPROTEASE"/>
    <property type="match status" value="1"/>
</dbReference>
<dbReference type="InterPro" id="IPR050361">
    <property type="entry name" value="MPP/UQCRC_Complex"/>
</dbReference>
<evidence type="ECO:0000256" key="1">
    <source>
        <dbReference type="ARBA" id="ARBA00007261"/>
    </source>
</evidence>
<dbReference type="STRING" id="1121013.GCA_000426365_02438"/>
<dbReference type="Gene3D" id="3.30.830.10">
    <property type="entry name" value="Metalloenzyme, LuxS/M16 peptidase-like"/>
    <property type="match status" value="2"/>
</dbReference>
<feature type="chain" id="PRO_5001869517" description="Insulinase family protein" evidence="2">
    <location>
        <begin position="17"/>
        <end position="460"/>
    </location>
</feature>
<dbReference type="InterPro" id="IPR011249">
    <property type="entry name" value="Metalloenz_LuxS/M16"/>
</dbReference>
<name>A0A091B946_9GAMM</name>
<keyword evidence="6" id="KW-1185">Reference proteome</keyword>
<dbReference type="Pfam" id="PF05193">
    <property type="entry name" value="Peptidase_M16_C"/>
    <property type="match status" value="1"/>
</dbReference>
<comment type="similarity">
    <text evidence="1">Belongs to the peptidase M16 family.</text>
</comment>
<dbReference type="InterPro" id="IPR011765">
    <property type="entry name" value="Pept_M16_N"/>
</dbReference>
<evidence type="ECO:0000256" key="2">
    <source>
        <dbReference type="SAM" id="SignalP"/>
    </source>
</evidence>
<evidence type="ECO:0000259" key="3">
    <source>
        <dbReference type="Pfam" id="PF00675"/>
    </source>
</evidence>
<gene>
    <name evidence="5" type="ORF">P873_12085</name>
</gene>
<reference evidence="5 6" key="1">
    <citation type="submission" date="2013-09" db="EMBL/GenBank/DDBJ databases">
        <title>Genome sequencing of Arenimonas composti.</title>
        <authorList>
            <person name="Chen F."/>
            <person name="Wang G."/>
        </authorList>
    </citation>
    <scope>NUCLEOTIDE SEQUENCE [LARGE SCALE GENOMIC DNA]</scope>
    <source>
        <strain evidence="5 6">TR7-09</strain>
    </source>
</reference>
<accession>A0A091B946</accession>
<sequence>MLAAALAIALASPLHAAGPAAPPATPAATGAAAAAEPGAVVPGAADIVVHTLGNGMKIVIWPDHDIPNVAMYTWYRVGGRNEYPGITGMAHYFEHMMFNGTKTRAPGEFDRTMEAAGGANNAYTSNDVTVYQDWFPRSALETIFELEGDRMANLDFDPEVVESERGVVYSERRTRVDDDGFGTLIEQMQATAFVAHPYQFPVIGWPSDIENWKLEDLRDFYRTYYAPNNATMFVVGDVTPEEIIALAEKYIAPIPAQAPPEPITTVEPAQAGERRIVVRKEGIQAPLLAMAWHAPAATEDDWLALQVLLGLLGDGDSSRLHQRLVERDAIAVATGSDLDRGFDPGLGWVYAILPPGGDPAAVERAVDEEIARIASEGPTAAELEKARKAARAGFWRGMQTISGKAQALGSYETFHGDWRKLFEAPAQFDAITAEDVKRVAARVLVADNRTLGTLVPTAEE</sequence>
<dbReference type="Proteomes" id="UP000029391">
    <property type="component" value="Unassembled WGS sequence"/>
</dbReference>
<evidence type="ECO:0008006" key="7">
    <source>
        <dbReference type="Google" id="ProtNLM"/>
    </source>
</evidence>
<keyword evidence="2" id="KW-0732">Signal</keyword>
<dbReference type="SUPFAM" id="SSF63411">
    <property type="entry name" value="LuxS/MPP-like metallohydrolase"/>
    <property type="match status" value="2"/>
</dbReference>
<organism evidence="5 6">
    <name type="scientific">Arenimonas composti TR7-09 = DSM 18010</name>
    <dbReference type="NCBI Taxonomy" id="1121013"/>
    <lineage>
        <taxon>Bacteria</taxon>
        <taxon>Pseudomonadati</taxon>
        <taxon>Pseudomonadota</taxon>
        <taxon>Gammaproteobacteria</taxon>
        <taxon>Lysobacterales</taxon>
        <taxon>Lysobacteraceae</taxon>
        <taxon>Arenimonas</taxon>
    </lineage>
</organism>
<dbReference type="AlphaFoldDB" id="A0A091B946"/>
<dbReference type="Pfam" id="PF00675">
    <property type="entry name" value="Peptidase_M16"/>
    <property type="match status" value="1"/>
</dbReference>
<comment type="caution">
    <text evidence="5">The sequence shown here is derived from an EMBL/GenBank/DDBJ whole genome shotgun (WGS) entry which is preliminary data.</text>
</comment>
<proteinExistence type="inferred from homology"/>